<keyword evidence="2" id="KW-0723">Serine/threonine-protein kinase</keyword>
<comment type="caution">
    <text evidence="2">The sequence shown here is derived from an EMBL/GenBank/DDBJ whole genome shotgun (WGS) entry which is preliminary data.</text>
</comment>
<keyword evidence="3" id="KW-1185">Reference proteome</keyword>
<feature type="region of interest" description="Disordered" evidence="1">
    <location>
        <begin position="61"/>
        <end position="117"/>
    </location>
</feature>
<dbReference type="InterPro" id="IPR011009">
    <property type="entry name" value="Kinase-like_dom_sf"/>
</dbReference>
<evidence type="ECO:0000313" key="2">
    <source>
        <dbReference type="EMBL" id="MBB5821698.1"/>
    </source>
</evidence>
<dbReference type="AlphaFoldDB" id="A0A7W9MIM9"/>
<organism evidence="2 3">
    <name type="scientific">Streptosporangium becharense</name>
    <dbReference type="NCBI Taxonomy" id="1816182"/>
    <lineage>
        <taxon>Bacteria</taxon>
        <taxon>Bacillati</taxon>
        <taxon>Actinomycetota</taxon>
        <taxon>Actinomycetes</taxon>
        <taxon>Streptosporangiales</taxon>
        <taxon>Streptosporangiaceae</taxon>
        <taxon>Streptosporangium</taxon>
    </lineage>
</organism>
<dbReference type="Proteomes" id="UP000540685">
    <property type="component" value="Unassembled WGS sequence"/>
</dbReference>
<protein>
    <submittedName>
        <fullName evidence="2">Serine/threonine protein kinase</fullName>
    </submittedName>
</protein>
<dbReference type="SUPFAM" id="SSF56112">
    <property type="entry name" value="Protein kinase-like (PK-like)"/>
    <property type="match status" value="1"/>
</dbReference>
<dbReference type="EMBL" id="JACHMP010000001">
    <property type="protein sequence ID" value="MBB5821698.1"/>
    <property type="molecule type" value="Genomic_DNA"/>
</dbReference>
<dbReference type="GO" id="GO:0004674">
    <property type="term" value="F:protein serine/threonine kinase activity"/>
    <property type="evidence" value="ECO:0007669"/>
    <property type="project" value="UniProtKB-KW"/>
</dbReference>
<reference evidence="2 3" key="1">
    <citation type="submission" date="2020-08" db="EMBL/GenBank/DDBJ databases">
        <title>Sequencing the genomes of 1000 actinobacteria strains.</title>
        <authorList>
            <person name="Klenk H.-P."/>
        </authorList>
    </citation>
    <scope>NUCLEOTIDE SEQUENCE [LARGE SCALE GENOMIC DNA]</scope>
    <source>
        <strain evidence="2 3">DSM 46887</strain>
    </source>
</reference>
<evidence type="ECO:0000313" key="3">
    <source>
        <dbReference type="Proteomes" id="UP000540685"/>
    </source>
</evidence>
<gene>
    <name evidence="2" type="ORF">F4562_004760</name>
</gene>
<accession>A0A7W9MIM9</accession>
<keyword evidence="2" id="KW-0808">Transferase</keyword>
<name>A0A7W9MIM9_9ACTN</name>
<sequence length="117" mass="12328">MVRPSVKGMRILGNIGEQGCAELIARVMREADIMARLRHPMIVTAHDVLTEDGRPRIVMERLHGRGPGDGPAARSRPSGWPGSVPASNIAVHSVGHPDQSGSVGRSNGGACPRDPAP</sequence>
<dbReference type="Gene3D" id="3.30.200.20">
    <property type="entry name" value="Phosphorylase Kinase, domain 1"/>
    <property type="match status" value="1"/>
</dbReference>
<proteinExistence type="predicted"/>
<evidence type="ECO:0000256" key="1">
    <source>
        <dbReference type="SAM" id="MobiDB-lite"/>
    </source>
</evidence>
<keyword evidence="2" id="KW-0418">Kinase</keyword>
<dbReference type="RefSeq" id="WP_184541102.1">
    <property type="nucleotide sequence ID" value="NZ_JACHMP010000001.1"/>
</dbReference>